<name>A0A2V4P5H2_9ACTN</name>
<proteinExistence type="predicted"/>
<evidence type="ECO:0008006" key="4">
    <source>
        <dbReference type="Google" id="ProtNLM"/>
    </source>
</evidence>
<dbReference type="EMBL" id="PYBW01000052">
    <property type="protein sequence ID" value="PYC78231.1"/>
    <property type="molecule type" value="Genomic_DNA"/>
</dbReference>
<feature type="region of interest" description="Disordered" evidence="1">
    <location>
        <begin position="1"/>
        <end position="21"/>
    </location>
</feature>
<sequence>MTIGNHPAGSPPYPIPESLPEPDALLRDTDWGDPNLYMARGDVRSVPTALAALLDPDPAVQQRALDHDLEPVRHQNSIYPPAVYVAQYVAAILPDPRTATVGTYELYQRHQRTQRPRPLRAALLDWLGFLAYDANDWNADFDRMHGYLHPERDAVRALRPLLYAAVAPFLHDPDPEVRQAALVCAVPLAEDPRLADQHPALSACACDLLDSPMTDRYYHARALEGLAVWNPADDTDV</sequence>
<organism evidence="2 3">
    <name type="scientific">Streptomyces tateyamensis</name>
    <dbReference type="NCBI Taxonomy" id="565073"/>
    <lineage>
        <taxon>Bacteria</taxon>
        <taxon>Bacillati</taxon>
        <taxon>Actinomycetota</taxon>
        <taxon>Actinomycetes</taxon>
        <taxon>Kitasatosporales</taxon>
        <taxon>Streptomycetaceae</taxon>
        <taxon>Streptomyces</taxon>
    </lineage>
</organism>
<evidence type="ECO:0000313" key="3">
    <source>
        <dbReference type="Proteomes" id="UP000248039"/>
    </source>
</evidence>
<gene>
    <name evidence="2" type="ORF">C7C46_16480</name>
</gene>
<evidence type="ECO:0000313" key="2">
    <source>
        <dbReference type="EMBL" id="PYC78231.1"/>
    </source>
</evidence>
<comment type="caution">
    <text evidence="2">The sequence shown here is derived from an EMBL/GenBank/DDBJ whole genome shotgun (WGS) entry which is preliminary data.</text>
</comment>
<keyword evidence="3" id="KW-1185">Reference proteome</keyword>
<evidence type="ECO:0000256" key="1">
    <source>
        <dbReference type="SAM" id="MobiDB-lite"/>
    </source>
</evidence>
<dbReference type="RefSeq" id="WP_110670362.1">
    <property type="nucleotide sequence ID" value="NZ_PYBW01000052.1"/>
</dbReference>
<feature type="compositionally biased region" description="Pro residues" evidence="1">
    <location>
        <begin position="9"/>
        <end position="19"/>
    </location>
</feature>
<accession>A0A2V4P5H2</accession>
<dbReference type="OrthoDB" id="292843at2"/>
<dbReference type="Proteomes" id="UP000248039">
    <property type="component" value="Unassembled WGS sequence"/>
</dbReference>
<dbReference type="AlphaFoldDB" id="A0A2V4P5H2"/>
<protein>
    <recommendedName>
        <fullName evidence="4">HEAT repeat domain-containing protein</fullName>
    </recommendedName>
</protein>
<reference evidence="2 3" key="1">
    <citation type="submission" date="2018-03" db="EMBL/GenBank/DDBJ databases">
        <title>Bioinformatic expansion and discovery of thiopeptide antibiotics.</title>
        <authorList>
            <person name="Schwalen C.J."/>
            <person name="Hudson G.A."/>
            <person name="Mitchell D.A."/>
        </authorList>
    </citation>
    <scope>NUCLEOTIDE SEQUENCE [LARGE SCALE GENOMIC DNA]</scope>
    <source>
        <strain evidence="2 3">ATCC 21389</strain>
    </source>
</reference>